<gene>
    <name evidence="1" type="ORF">CQ13_37730</name>
</gene>
<comment type="caution">
    <text evidence="1">The sequence shown here is derived from an EMBL/GenBank/DDBJ whole genome shotgun (WGS) entry which is preliminary data.</text>
</comment>
<dbReference type="EMBL" id="LLYA01000234">
    <property type="protein sequence ID" value="KRR14767.1"/>
    <property type="molecule type" value="Genomic_DNA"/>
</dbReference>
<name>A0A0R3M9J4_9BRAD</name>
<reference evidence="1 2" key="1">
    <citation type="submission" date="2014-03" db="EMBL/GenBank/DDBJ databases">
        <title>Bradyrhizobium valentinum sp. nov., isolated from effective nodules of Lupinus mariae-josephae, a lupine endemic of basic-lime soils in Eastern Spain.</title>
        <authorList>
            <person name="Duran D."/>
            <person name="Rey L."/>
            <person name="Navarro A."/>
            <person name="Busquets A."/>
            <person name="Imperial J."/>
            <person name="Ruiz-Argueso T."/>
        </authorList>
    </citation>
    <scope>NUCLEOTIDE SEQUENCE [LARGE SCALE GENOMIC DNA]</scope>
    <source>
        <strain evidence="1 2">Ro19</strain>
    </source>
</reference>
<dbReference type="InterPro" id="IPR007487">
    <property type="entry name" value="ABC_transpt-TYRBP-like"/>
</dbReference>
<dbReference type="Gene3D" id="3.40.50.2300">
    <property type="match status" value="2"/>
</dbReference>
<dbReference type="AlphaFoldDB" id="A0A0R3M9J4"/>
<dbReference type="Proteomes" id="UP000052023">
    <property type="component" value="Unassembled WGS sequence"/>
</dbReference>
<dbReference type="CDD" id="cd06325">
    <property type="entry name" value="PBP1_ABC_unchar_transporter"/>
    <property type="match status" value="1"/>
</dbReference>
<dbReference type="InterPro" id="IPR028082">
    <property type="entry name" value="Peripla_BP_I"/>
</dbReference>
<dbReference type="PANTHER" id="PTHR35271:SF1">
    <property type="entry name" value="ABC TRANSPORTER, SUBSTRATE-BINDING LIPOPROTEIN"/>
    <property type="match status" value="1"/>
</dbReference>
<dbReference type="SUPFAM" id="SSF53822">
    <property type="entry name" value="Periplasmic binding protein-like I"/>
    <property type="match status" value="1"/>
</dbReference>
<accession>A0A0R3M9J4</accession>
<protein>
    <submittedName>
        <fullName evidence="1">ABC transporter substrate-binding protein</fullName>
    </submittedName>
</protein>
<proteinExistence type="predicted"/>
<sequence length="327" mass="34943">MRRRDFLTLVGGVAAGWPFAVRAQQPTLPVIGYLSSTSSGPYAPFVAAFQQGLKETGFVAGQNVAIEYRWAEGQFDRLPALAADLVRRQVAIIAVGGGGVTALAAKEATSTIPIVFAFGSDPVKLGLVASLNRPGGNITGVSTIAVEIGQKRLQLLRDLLPKAVAIGFLMNPRSPNSAFDLADMQVAARGLGLQLIIVNARDEREIDTAFSDLVQQGAAALVVQPEPFLFSRRNQLVAQATRYAIPAIYFEREFPTAGGLMSYGPDFREVNRQAGIYTGRILKGAKPADLPVVQSTKFELVINLRAAKALGLELPATLLTLANEVIE</sequence>
<evidence type="ECO:0000313" key="1">
    <source>
        <dbReference type="EMBL" id="KRR14767.1"/>
    </source>
</evidence>
<dbReference type="Pfam" id="PF04392">
    <property type="entry name" value="ABC_sub_bind"/>
    <property type="match status" value="1"/>
</dbReference>
<organism evidence="1 2">
    <name type="scientific">Bradyrhizobium retamae</name>
    <dbReference type="NCBI Taxonomy" id="1300035"/>
    <lineage>
        <taxon>Bacteria</taxon>
        <taxon>Pseudomonadati</taxon>
        <taxon>Pseudomonadota</taxon>
        <taxon>Alphaproteobacteria</taxon>
        <taxon>Hyphomicrobiales</taxon>
        <taxon>Nitrobacteraceae</taxon>
        <taxon>Bradyrhizobium</taxon>
    </lineage>
</organism>
<evidence type="ECO:0000313" key="2">
    <source>
        <dbReference type="Proteomes" id="UP000052023"/>
    </source>
</evidence>
<dbReference type="PANTHER" id="PTHR35271">
    <property type="entry name" value="ABC TRANSPORTER, SUBSTRATE-BINDING LIPOPROTEIN-RELATED"/>
    <property type="match status" value="1"/>
</dbReference>
<keyword evidence="2" id="KW-1185">Reference proteome</keyword>